<reference evidence="1" key="1">
    <citation type="submission" date="2021-06" db="EMBL/GenBank/DDBJ databases">
        <authorList>
            <person name="Kallberg Y."/>
            <person name="Tangrot J."/>
            <person name="Rosling A."/>
        </authorList>
    </citation>
    <scope>NUCLEOTIDE SEQUENCE</scope>
    <source>
        <strain evidence="1">28 12/20/2015</strain>
    </source>
</reference>
<dbReference type="Proteomes" id="UP000789366">
    <property type="component" value="Unassembled WGS sequence"/>
</dbReference>
<keyword evidence="2" id="KW-1185">Reference proteome</keyword>
<evidence type="ECO:0000313" key="2">
    <source>
        <dbReference type="Proteomes" id="UP000789366"/>
    </source>
</evidence>
<sequence length="455" mass="51881">NTNKNWLKHLLLENNQRQKYIRNNRSVFVHEDPKFLCILPQHSNIITAIQEKNPVYILLKVPNVDSNLHKKLLIPLILGYKVFIYYGSCYCTIELGWCKQTFEKSDDLHQYLENLSTLNYNSHLSLSFLLGLTTTENVKWLCGYVVKRDANSLEAEIEQGIQTDLTFNLQKSDIDSTLIQAMSNKIIKMQKELNNTKKRLCRSHQTLLQNYSEDDECSNIESDQDLSETPNLQEILNLLITKGKLGSTVFVSTEIFLELILRQPCPKLFYKNETDGVDYSKLVARARLVGGVNREEWVTMLCTCGIIHQSGKNQYFQKQEAFFQKIQESVKSSANFALHAACEQVKSQVAVNGDINSNKTLANQPIVSKIFADLKHKAATLKEEFGSAPILLLTATCSEYMASQLSINLKCFSLNIICNIQIYRPELKLQVLPKPVKKDKLLDAIFKIINETTTG</sequence>
<dbReference type="EMBL" id="CAJVPW010003187">
    <property type="protein sequence ID" value="CAG8520304.1"/>
    <property type="molecule type" value="Genomic_DNA"/>
</dbReference>
<evidence type="ECO:0000313" key="1">
    <source>
        <dbReference type="EMBL" id="CAG8520304.1"/>
    </source>
</evidence>
<organism evidence="1 2">
    <name type="scientific">Cetraspora pellucida</name>
    <dbReference type="NCBI Taxonomy" id="1433469"/>
    <lineage>
        <taxon>Eukaryota</taxon>
        <taxon>Fungi</taxon>
        <taxon>Fungi incertae sedis</taxon>
        <taxon>Mucoromycota</taxon>
        <taxon>Glomeromycotina</taxon>
        <taxon>Glomeromycetes</taxon>
        <taxon>Diversisporales</taxon>
        <taxon>Gigasporaceae</taxon>
        <taxon>Cetraspora</taxon>
    </lineage>
</organism>
<accession>A0ACA9LDM5</accession>
<name>A0ACA9LDM5_9GLOM</name>
<comment type="caution">
    <text evidence="1">The sequence shown here is derived from an EMBL/GenBank/DDBJ whole genome shotgun (WGS) entry which is preliminary data.</text>
</comment>
<protein>
    <submittedName>
        <fullName evidence="1">11238_t:CDS:1</fullName>
    </submittedName>
</protein>
<proteinExistence type="predicted"/>
<feature type="non-terminal residue" evidence="1">
    <location>
        <position position="1"/>
    </location>
</feature>
<gene>
    <name evidence="1" type="ORF">SPELUC_LOCUS3900</name>
</gene>